<keyword evidence="1" id="KW-0812">Transmembrane</keyword>
<evidence type="ECO:0000313" key="3">
    <source>
        <dbReference type="Proteomes" id="UP000664521"/>
    </source>
</evidence>
<sequence>MADLFQPLLPTIPVTYLPLLTSLTSLPHLPIILLSTALICTLLLATSYKLKNLALESENEHLERTLVFKSEDEHVERTLVSYTWERLARENYEAAVVAWEEGGRGRKERRVRRGRWEEYERCAEDGVGERGGDEEEEMTLEECERSIEDCCV</sequence>
<dbReference type="AlphaFoldDB" id="A0A8H3EFM7"/>
<proteinExistence type="predicted"/>
<evidence type="ECO:0000256" key="1">
    <source>
        <dbReference type="SAM" id="Phobius"/>
    </source>
</evidence>
<organism evidence="2 3">
    <name type="scientific">Heterodermia speciosa</name>
    <dbReference type="NCBI Taxonomy" id="116794"/>
    <lineage>
        <taxon>Eukaryota</taxon>
        <taxon>Fungi</taxon>
        <taxon>Dikarya</taxon>
        <taxon>Ascomycota</taxon>
        <taxon>Pezizomycotina</taxon>
        <taxon>Lecanoromycetes</taxon>
        <taxon>OSLEUM clade</taxon>
        <taxon>Lecanoromycetidae</taxon>
        <taxon>Caliciales</taxon>
        <taxon>Physciaceae</taxon>
        <taxon>Heterodermia</taxon>
    </lineage>
</organism>
<keyword evidence="1" id="KW-1133">Transmembrane helix</keyword>
<keyword evidence="1" id="KW-0472">Membrane</keyword>
<comment type="caution">
    <text evidence="2">The sequence shown here is derived from an EMBL/GenBank/DDBJ whole genome shotgun (WGS) entry which is preliminary data.</text>
</comment>
<name>A0A8H3EFM7_9LECA</name>
<feature type="transmembrane region" description="Helical" evidence="1">
    <location>
        <begin position="26"/>
        <end position="45"/>
    </location>
</feature>
<dbReference type="Proteomes" id="UP000664521">
    <property type="component" value="Unassembled WGS sequence"/>
</dbReference>
<gene>
    <name evidence="2" type="ORF">HETSPECPRED_005976</name>
</gene>
<dbReference type="EMBL" id="CAJPDS010000004">
    <property type="protein sequence ID" value="CAF9905881.1"/>
    <property type="molecule type" value="Genomic_DNA"/>
</dbReference>
<accession>A0A8H3EFM7</accession>
<protein>
    <submittedName>
        <fullName evidence="2">Uncharacterized protein</fullName>
    </submittedName>
</protein>
<keyword evidence="3" id="KW-1185">Reference proteome</keyword>
<evidence type="ECO:0000313" key="2">
    <source>
        <dbReference type="EMBL" id="CAF9905881.1"/>
    </source>
</evidence>
<reference evidence="2" key="1">
    <citation type="submission" date="2021-03" db="EMBL/GenBank/DDBJ databases">
        <authorList>
            <person name="Tagirdzhanova G."/>
        </authorList>
    </citation>
    <scope>NUCLEOTIDE SEQUENCE</scope>
</reference>